<evidence type="ECO:0008006" key="3">
    <source>
        <dbReference type="Google" id="ProtNLM"/>
    </source>
</evidence>
<dbReference type="KEGG" id="gbe:GbCGDNIH1_7014"/>
<reference evidence="1 2" key="1">
    <citation type="journal article" date="2007" name="J. Bacteriol.">
        <title>Genome sequence analysis of the emerging human pathogenic acetic acid bacterium Granulibacter bethesdensis.</title>
        <authorList>
            <person name="Greenberg D.E."/>
            <person name="Porcella S.F."/>
            <person name="Zelazny A.M."/>
            <person name="Virtaneva K."/>
            <person name="Sturdevant D.E."/>
            <person name="Kupko J.J.III."/>
            <person name="Barbian K.D."/>
            <person name="Babar A."/>
            <person name="Dorward D.W."/>
            <person name="Holland S.M."/>
        </authorList>
    </citation>
    <scope>NUCLEOTIDE SEQUENCE [LARGE SCALE GENOMIC DNA]</scope>
    <source>
        <strain evidence="2">ATCC BAA-1260 / CGDNIH1</strain>
    </source>
</reference>
<gene>
    <name evidence="1" type="ordered locus">GbCGDNIH1_7014</name>
</gene>
<evidence type="ECO:0000313" key="1">
    <source>
        <dbReference type="EMBL" id="ASV62345.1"/>
    </source>
</evidence>
<dbReference type="PROSITE" id="PS51257">
    <property type="entry name" value="PROKAR_LIPOPROTEIN"/>
    <property type="match status" value="1"/>
</dbReference>
<evidence type="ECO:0000313" key="2">
    <source>
        <dbReference type="Proteomes" id="UP000001963"/>
    </source>
</evidence>
<keyword evidence="2" id="KW-1185">Reference proteome</keyword>
<sequence>MERQRIARRTGHVVLMAILSAGCGQAGIEGGRIGGMGQAVGRAKL</sequence>
<dbReference type="Proteomes" id="UP000001963">
    <property type="component" value="Chromosome"/>
</dbReference>
<name>A0A286M2U6_GRABC</name>
<dbReference type="AlphaFoldDB" id="A0A286M2U6"/>
<accession>A0A286M2U6</accession>
<dbReference type="EMBL" id="CP000394">
    <property type="protein sequence ID" value="ASV62345.1"/>
    <property type="molecule type" value="Genomic_DNA"/>
</dbReference>
<proteinExistence type="predicted"/>
<protein>
    <recommendedName>
        <fullName evidence="3">Lipoprotein</fullName>
    </recommendedName>
</protein>
<organism evidence="1 2">
    <name type="scientific">Granulibacter bethesdensis (strain ATCC BAA-1260 / CGDNIH1)</name>
    <dbReference type="NCBI Taxonomy" id="391165"/>
    <lineage>
        <taxon>Bacteria</taxon>
        <taxon>Pseudomonadati</taxon>
        <taxon>Pseudomonadota</taxon>
        <taxon>Alphaproteobacteria</taxon>
        <taxon>Acetobacterales</taxon>
        <taxon>Acetobacteraceae</taxon>
        <taxon>Granulibacter</taxon>
    </lineage>
</organism>